<dbReference type="GO" id="GO:0007166">
    <property type="term" value="P:cell surface receptor signaling pathway"/>
    <property type="evidence" value="ECO:0007669"/>
    <property type="project" value="InterPro"/>
</dbReference>
<gene>
    <name evidence="10" type="primary">LOC107693584</name>
</gene>
<feature type="transmembrane region" description="Helical" evidence="8">
    <location>
        <begin position="79"/>
        <end position="103"/>
    </location>
</feature>
<keyword evidence="5 8" id="KW-0472">Membrane</keyword>
<dbReference type="PANTHER" id="PTHR45930">
    <property type="entry name" value="G-PROTEIN COUPLED RECEPTOR 124-LIKE PROTEIN"/>
    <property type="match status" value="1"/>
</dbReference>
<dbReference type="GO" id="GO:0014069">
    <property type="term" value="C:postsynaptic density"/>
    <property type="evidence" value="ECO:0007669"/>
    <property type="project" value="TreeGrafter"/>
</dbReference>
<dbReference type="GO" id="GO:0004930">
    <property type="term" value="F:G protein-coupled receptor activity"/>
    <property type="evidence" value="ECO:0007669"/>
    <property type="project" value="InterPro"/>
</dbReference>
<evidence type="ECO:0000256" key="7">
    <source>
        <dbReference type="SAM" id="MobiDB-lite"/>
    </source>
</evidence>
<dbReference type="AlphaFoldDB" id="A0A671LCG7"/>
<evidence type="ECO:0000256" key="5">
    <source>
        <dbReference type="ARBA" id="ARBA00023136"/>
    </source>
</evidence>
<dbReference type="GO" id="GO:0098978">
    <property type="term" value="C:glutamatergic synapse"/>
    <property type="evidence" value="ECO:0007669"/>
    <property type="project" value="TreeGrafter"/>
</dbReference>
<dbReference type="InterPro" id="IPR000832">
    <property type="entry name" value="GPCR_2_secretin-like"/>
</dbReference>
<dbReference type="PROSITE" id="PS50261">
    <property type="entry name" value="G_PROTEIN_RECEP_F2_4"/>
    <property type="match status" value="1"/>
</dbReference>
<evidence type="ECO:0000256" key="2">
    <source>
        <dbReference type="ARBA" id="ARBA00007343"/>
    </source>
</evidence>
<dbReference type="InterPro" id="IPR051963">
    <property type="entry name" value="Adhesion_GPCR_A"/>
</dbReference>
<sequence length="709" mass="78842">MDLKRVLSFPPYPGDYLHPVVYACTAVMLLCLLISIMTYIVHHSIIRISRKGWHMLLNFLFHTAMTFGVFAGGINQIKYPVICQVVGIILHYSSLSSMLWLLFTARNICMEVSKAPPIPQDRDLPTQPRPKATIFRFYLVSDGIPLIIVGVTAAVSLDNYGSRDDATYCWMAWEPSLGGFYGPTAFLVLVMCIYFLWIFVQLKRHPERKYELKAMTEEQQRLAVAEIGHCHAVSGEPGEHCDHTGCTAITASMLANEHSFKAQLRATAFTLFLLLATWVFGALAVSQRHFLDMIFSCLYGAFSVTLGLFLLIQHCAKRDDVWHRWWACCPNKPKVEVNGEAAGNAAPPAQSLSHMPSHGQNQIHCQIDSSCLGKPLLSPHLHSPLPHCKLDTLPSTQNHMSTCCATLHSPSSLTTHPQSLPDELPRPTLPLQSCLKDRSKTRSFNRPRPCLRDYSYHMTSTSMDGSVHSSHLDSPHSVHLDNPLTCHTSHLDTQLSCHSPHPDNQLRCPSPSPHLESLASHGLHDSFSCHSAHLDSQLSCHRHMCCAKADPFSSICCHKADPFVSPCQAEDPDTGLLMYSCAKMADKEDETMLHLDITPPKANLSCSQATPAPTRTTSCAAPVPVLTSRVWPHTAFTIASPATVHTWTVSSPVIDTCAVPKQTHSRAYAAIKLTRLSALARRRILTQVHWCTVAQKWPIKRTKPCCIWI</sequence>
<feature type="transmembrane region" description="Helical" evidence="8">
    <location>
        <begin position="20"/>
        <end position="41"/>
    </location>
</feature>
<keyword evidence="3 8" id="KW-0812">Transmembrane</keyword>
<feature type="transmembrane region" description="Helical" evidence="8">
    <location>
        <begin position="177"/>
        <end position="200"/>
    </location>
</feature>
<feature type="region of interest" description="Disordered" evidence="7">
    <location>
        <begin position="414"/>
        <end position="446"/>
    </location>
</feature>
<evidence type="ECO:0000256" key="6">
    <source>
        <dbReference type="ARBA" id="ARBA00023170"/>
    </source>
</evidence>
<keyword evidence="6" id="KW-0675">Receptor</keyword>
<feature type="transmembrane region" description="Helical" evidence="8">
    <location>
        <begin position="266"/>
        <end position="287"/>
    </location>
</feature>
<keyword evidence="4 8" id="KW-1133">Transmembrane helix</keyword>
<evidence type="ECO:0000313" key="10">
    <source>
        <dbReference type="Ensembl" id="ENSSANP00000017834.1"/>
    </source>
</evidence>
<dbReference type="Gene3D" id="1.20.1070.10">
    <property type="entry name" value="Rhodopsin 7-helix transmembrane proteins"/>
    <property type="match status" value="1"/>
</dbReference>
<feature type="transmembrane region" description="Helical" evidence="8">
    <location>
        <begin position="53"/>
        <end position="73"/>
    </location>
</feature>
<reference evidence="10" key="1">
    <citation type="submission" date="2025-08" db="UniProtKB">
        <authorList>
            <consortium name="Ensembl"/>
        </authorList>
    </citation>
    <scope>IDENTIFICATION</scope>
</reference>
<protein>
    <submittedName>
        <fullName evidence="10">Adhesion G protein-coupled receptor A1-like</fullName>
    </submittedName>
</protein>
<proteinExistence type="inferred from homology"/>
<name>A0A671LCG7_9TELE</name>
<feature type="domain" description="G-protein coupled receptors family 2 profile 2" evidence="9">
    <location>
        <begin position="17"/>
        <end position="318"/>
    </location>
</feature>
<dbReference type="PANTHER" id="PTHR45930:SF3">
    <property type="entry name" value="ADHESION G PROTEIN-COUPLED RECEPTOR A1"/>
    <property type="match status" value="1"/>
</dbReference>
<keyword evidence="11" id="KW-1185">Reference proteome</keyword>
<evidence type="ECO:0000256" key="1">
    <source>
        <dbReference type="ARBA" id="ARBA00004141"/>
    </source>
</evidence>
<comment type="subcellular location">
    <subcellularLocation>
        <location evidence="1">Membrane</location>
        <topology evidence="1">Multi-pass membrane protein</topology>
    </subcellularLocation>
</comment>
<evidence type="ECO:0000313" key="11">
    <source>
        <dbReference type="Proteomes" id="UP000472260"/>
    </source>
</evidence>
<evidence type="ECO:0000256" key="8">
    <source>
        <dbReference type="SAM" id="Phobius"/>
    </source>
</evidence>
<dbReference type="Ensembl" id="ENSSANT00000019046.1">
    <property type="protein sequence ID" value="ENSSANP00000017834.1"/>
    <property type="gene ID" value="ENSSANG00000009370.1"/>
</dbReference>
<reference evidence="10" key="2">
    <citation type="submission" date="2025-09" db="UniProtKB">
        <authorList>
            <consortium name="Ensembl"/>
        </authorList>
    </citation>
    <scope>IDENTIFICATION</scope>
</reference>
<feature type="transmembrane region" description="Helical" evidence="8">
    <location>
        <begin position="293"/>
        <end position="312"/>
    </location>
</feature>
<accession>A0A671LCG7</accession>
<dbReference type="InterPro" id="IPR017981">
    <property type="entry name" value="GPCR_2-like_7TM"/>
</dbReference>
<dbReference type="Proteomes" id="UP000472260">
    <property type="component" value="Unassembled WGS sequence"/>
</dbReference>
<organism evidence="10 11">
    <name type="scientific">Sinocyclocheilus anshuiensis</name>
    <dbReference type="NCBI Taxonomy" id="1608454"/>
    <lineage>
        <taxon>Eukaryota</taxon>
        <taxon>Metazoa</taxon>
        <taxon>Chordata</taxon>
        <taxon>Craniata</taxon>
        <taxon>Vertebrata</taxon>
        <taxon>Euteleostomi</taxon>
        <taxon>Actinopterygii</taxon>
        <taxon>Neopterygii</taxon>
        <taxon>Teleostei</taxon>
        <taxon>Ostariophysi</taxon>
        <taxon>Cypriniformes</taxon>
        <taxon>Cyprinidae</taxon>
        <taxon>Cyprininae</taxon>
        <taxon>Sinocyclocheilus</taxon>
    </lineage>
</organism>
<evidence type="ECO:0000256" key="3">
    <source>
        <dbReference type="ARBA" id="ARBA00022692"/>
    </source>
</evidence>
<comment type="similarity">
    <text evidence="2">Belongs to the G-protein coupled receptor 2 family. Adhesion G-protein coupled receptor (ADGR) subfamily.</text>
</comment>
<evidence type="ECO:0000256" key="4">
    <source>
        <dbReference type="ARBA" id="ARBA00022989"/>
    </source>
</evidence>
<dbReference type="GO" id="GO:0005886">
    <property type="term" value="C:plasma membrane"/>
    <property type="evidence" value="ECO:0007669"/>
    <property type="project" value="TreeGrafter"/>
</dbReference>
<feature type="transmembrane region" description="Helical" evidence="8">
    <location>
        <begin position="137"/>
        <end position="157"/>
    </location>
</feature>
<evidence type="ECO:0000259" key="9">
    <source>
        <dbReference type="PROSITE" id="PS50261"/>
    </source>
</evidence>
<dbReference type="Pfam" id="PF00002">
    <property type="entry name" value="7tm_2"/>
    <property type="match status" value="1"/>
</dbReference>